<reference evidence="2 3" key="1">
    <citation type="submission" date="2019-12" db="EMBL/GenBank/DDBJ databases">
        <title>Draft genome sequencing of Halomonas alimentaria DSM 15356.</title>
        <authorList>
            <person name="Pandiyan K."/>
            <person name="Kushwaha P."/>
            <person name="Gowdham M."/>
            <person name="Chakdar H."/>
            <person name="Singh A."/>
            <person name="Kumar M."/>
            <person name="Saxena A.K."/>
        </authorList>
    </citation>
    <scope>NUCLEOTIDE SEQUENCE [LARGE SCALE GENOMIC DNA]</scope>
    <source>
        <strain evidence="2 3">DSM 15356</strain>
    </source>
</reference>
<protein>
    <submittedName>
        <fullName evidence="2">Uncharacterized protein</fullName>
    </submittedName>
</protein>
<evidence type="ECO:0000313" key="3">
    <source>
        <dbReference type="Proteomes" id="UP000487929"/>
    </source>
</evidence>
<feature type="region of interest" description="Disordered" evidence="1">
    <location>
        <begin position="339"/>
        <end position="378"/>
    </location>
</feature>
<sequence>MSVTHYLSILFSRQRWRHALLAALLLHFGLGAYAFTQDIALGLNLSLLINTVQFALIQAALMLLYTSTSKQEGQRYSQDPRFYLKLYKDERYRMLALQRHTAGDTRALTGIPTDKCVGPALIRLASRHDLLISQSVLEWTPQRPMTISEVTFELMDEWYDLPWIVTEHGLDTILKRFNAVDRYDYNGLTLATHDWHASSDRFALRFKKSFYYNYLATNMLPEMRLPGGLTYRDLLEPGPCLSELASALPENHLGLSCLIRTRDGALILPRRSQHTTVFKEQLSPSVSGAANLATCRTPSGDYFATGLAGAGAARGTPLSGSRLGGVCPALEPVSARSRIPRHDPRATPLRQTGTVLLPASGTRCSAGHDPVERSPARR</sequence>
<gene>
    <name evidence="2" type="ORF">GRB96_09955</name>
</gene>
<accession>A0A7X4W5G5</accession>
<name>A0A7X4W5G5_9GAMM</name>
<dbReference type="Proteomes" id="UP000487929">
    <property type="component" value="Unassembled WGS sequence"/>
</dbReference>
<comment type="caution">
    <text evidence="2">The sequence shown here is derived from an EMBL/GenBank/DDBJ whole genome shotgun (WGS) entry which is preliminary data.</text>
</comment>
<dbReference type="RefSeq" id="WP_161431994.1">
    <property type="nucleotide sequence ID" value="NZ_WUTT01000001.1"/>
</dbReference>
<organism evidence="2 3">
    <name type="scientific">Halomonas alimentaria</name>
    <dbReference type="NCBI Taxonomy" id="147248"/>
    <lineage>
        <taxon>Bacteria</taxon>
        <taxon>Pseudomonadati</taxon>
        <taxon>Pseudomonadota</taxon>
        <taxon>Gammaproteobacteria</taxon>
        <taxon>Oceanospirillales</taxon>
        <taxon>Halomonadaceae</taxon>
        <taxon>Halomonas</taxon>
    </lineage>
</organism>
<feature type="compositionally biased region" description="Basic and acidic residues" evidence="1">
    <location>
        <begin position="369"/>
        <end position="378"/>
    </location>
</feature>
<dbReference type="OrthoDB" id="7055616at2"/>
<dbReference type="EMBL" id="WUTT01000001">
    <property type="protein sequence ID" value="NAW34737.1"/>
    <property type="molecule type" value="Genomic_DNA"/>
</dbReference>
<evidence type="ECO:0000313" key="2">
    <source>
        <dbReference type="EMBL" id="NAW34737.1"/>
    </source>
</evidence>
<evidence type="ECO:0000256" key="1">
    <source>
        <dbReference type="SAM" id="MobiDB-lite"/>
    </source>
</evidence>
<keyword evidence="3" id="KW-1185">Reference proteome</keyword>
<proteinExistence type="predicted"/>
<dbReference type="AlphaFoldDB" id="A0A7X4W5G5"/>